<organism evidence="2 3">
    <name type="scientific">Actinomycetospora corticicola</name>
    <dbReference type="NCBI Taxonomy" id="663602"/>
    <lineage>
        <taxon>Bacteria</taxon>
        <taxon>Bacillati</taxon>
        <taxon>Actinomycetota</taxon>
        <taxon>Actinomycetes</taxon>
        <taxon>Pseudonocardiales</taxon>
        <taxon>Pseudonocardiaceae</taxon>
        <taxon>Actinomycetospora</taxon>
    </lineage>
</organism>
<sequence length="314" mass="33714">MALACPSCEVGAAEYVGMADDGRNEMRCTTCGHHWMHGARPVSPRAVVPKPVKTPAPRARATSARPAATRAATTSTRPAPAPAAAPVVRRFPTLDDVPGESLQRLAALKAAWPRRRPRTDPYAADFRRLYELMFSRAGLPHAEPGQLKDFVTADVLALSGNTSSFSREWRKLGDRDASQRFRDAIEYLLRGESGDDEQSPDDPPLEDRFTALAEQTSPHAMGGARESVLTHVLAVARPERFLPILTVDGGSGGEGKREIVASVLGVDLPPVDRTRHTVGRLACGSNDLLVDALGAGFADLDDAAAFLLWAHAQA</sequence>
<proteinExistence type="predicted"/>
<feature type="region of interest" description="Disordered" evidence="1">
    <location>
        <begin position="45"/>
        <end position="83"/>
    </location>
</feature>
<protein>
    <submittedName>
        <fullName evidence="2">Uncharacterized protein</fullName>
    </submittedName>
</protein>
<comment type="caution">
    <text evidence="2">The sequence shown here is derived from an EMBL/GenBank/DDBJ whole genome shotgun (WGS) entry which is preliminary data.</text>
</comment>
<keyword evidence="3" id="KW-1185">Reference proteome</keyword>
<evidence type="ECO:0000256" key="1">
    <source>
        <dbReference type="SAM" id="MobiDB-lite"/>
    </source>
</evidence>
<name>A0A7Y9DVK8_9PSEU</name>
<dbReference type="EMBL" id="JACCBN010000001">
    <property type="protein sequence ID" value="NYD36348.1"/>
    <property type="molecule type" value="Genomic_DNA"/>
</dbReference>
<evidence type="ECO:0000313" key="2">
    <source>
        <dbReference type="EMBL" id="NYD36348.1"/>
    </source>
</evidence>
<dbReference type="Proteomes" id="UP000535890">
    <property type="component" value="Unassembled WGS sequence"/>
</dbReference>
<reference evidence="2 3" key="1">
    <citation type="submission" date="2020-07" db="EMBL/GenBank/DDBJ databases">
        <title>Sequencing the genomes of 1000 actinobacteria strains.</title>
        <authorList>
            <person name="Klenk H.-P."/>
        </authorList>
    </citation>
    <scope>NUCLEOTIDE SEQUENCE [LARGE SCALE GENOMIC DNA]</scope>
    <source>
        <strain evidence="2 3">DSM 45772</strain>
    </source>
</reference>
<accession>A0A7Y9DVK8</accession>
<gene>
    <name evidence="2" type="ORF">BJ983_002450</name>
</gene>
<evidence type="ECO:0000313" key="3">
    <source>
        <dbReference type="Proteomes" id="UP000535890"/>
    </source>
</evidence>
<dbReference type="RefSeq" id="WP_179794039.1">
    <property type="nucleotide sequence ID" value="NZ_BAABHP010000028.1"/>
</dbReference>
<dbReference type="AlphaFoldDB" id="A0A7Y9DVK8"/>